<keyword evidence="5 11" id="KW-0547">Nucleotide-binding</keyword>
<keyword evidence="4 11" id="KW-0808">Transferase</keyword>
<evidence type="ECO:0000256" key="1">
    <source>
        <dbReference type="ARBA" id="ARBA00004305"/>
    </source>
</evidence>
<dbReference type="PANTHER" id="PTHR11947">
    <property type="entry name" value="PYRUVATE DEHYDROGENASE KINASE"/>
    <property type="match status" value="1"/>
</dbReference>
<keyword evidence="8" id="KW-0809">Transit peptide</keyword>
<evidence type="ECO:0000256" key="3">
    <source>
        <dbReference type="ARBA" id="ARBA00022553"/>
    </source>
</evidence>
<dbReference type="AlphaFoldDB" id="A0A8H4LLM7"/>
<evidence type="ECO:0000256" key="10">
    <source>
        <dbReference type="ARBA" id="ARBA00038069"/>
    </source>
</evidence>
<feature type="domain" description="Histidine kinase" evidence="13">
    <location>
        <begin position="427"/>
        <end position="609"/>
    </location>
</feature>
<evidence type="ECO:0000313" key="14">
    <source>
        <dbReference type="EMBL" id="KAF4470412.1"/>
    </source>
</evidence>
<evidence type="ECO:0000256" key="4">
    <source>
        <dbReference type="ARBA" id="ARBA00022679"/>
    </source>
</evidence>
<evidence type="ECO:0000256" key="7">
    <source>
        <dbReference type="ARBA" id="ARBA00022840"/>
    </source>
</evidence>
<dbReference type="InterPro" id="IPR018955">
    <property type="entry name" value="BCDHK/PDK_N"/>
</dbReference>
<keyword evidence="3" id="KW-0597">Phosphoprotein</keyword>
<dbReference type="EMBL" id="JAADYS010000352">
    <property type="protein sequence ID" value="KAF4470412.1"/>
    <property type="molecule type" value="Genomic_DNA"/>
</dbReference>
<organism evidence="14 15">
    <name type="scientific">Fusarium albosuccineum</name>
    <dbReference type="NCBI Taxonomy" id="1237068"/>
    <lineage>
        <taxon>Eukaryota</taxon>
        <taxon>Fungi</taxon>
        <taxon>Dikarya</taxon>
        <taxon>Ascomycota</taxon>
        <taxon>Pezizomycotina</taxon>
        <taxon>Sordariomycetes</taxon>
        <taxon>Hypocreomycetidae</taxon>
        <taxon>Hypocreales</taxon>
        <taxon>Nectriaceae</taxon>
        <taxon>Fusarium</taxon>
        <taxon>Fusarium decemcellulare species complex</taxon>
    </lineage>
</organism>
<dbReference type="InterPro" id="IPR037045">
    <property type="entry name" value="S8pro/Inhibitor_I9_sf"/>
</dbReference>
<evidence type="ECO:0000256" key="8">
    <source>
        <dbReference type="ARBA" id="ARBA00022946"/>
    </source>
</evidence>
<reference evidence="14 15" key="1">
    <citation type="submission" date="2020-01" db="EMBL/GenBank/DDBJ databases">
        <title>Identification and distribution of gene clusters putatively required for synthesis of sphingolipid metabolism inhibitors in phylogenetically diverse species of the filamentous fungus Fusarium.</title>
        <authorList>
            <person name="Kim H.-S."/>
            <person name="Busman M."/>
            <person name="Brown D.W."/>
            <person name="Divon H."/>
            <person name="Uhlig S."/>
            <person name="Proctor R.H."/>
        </authorList>
    </citation>
    <scope>NUCLEOTIDE SEQUENCE [LARGE SCALE GENOMIC DNA]</scope>
    <source>
        <strain evidence="14 15">NRRL 20459</strain>
    </source>
</reference>
<evidence type="ECO:0000256" key="11">
    <source>
        <dbReference type="RuleBase" id="RU366032"/>
    </source>
</evidence>
<keyword evidence="7 11" id="KW-0067">ATP-binding</keyword>
<dbReference type="Pfam" id="PF10436">
    <property type="entry name" value="BCDHK_Adom3"/>
    <property type="match status" value="1"/>
</dbReference>
<dbReference type="InterPro" id="IPR010259">
    <property type="entry name" value="S8pro/Inhibitor_I9"/>
</dbReference>
<dbReference type="OrthoDB" id="3264224at2759"/>
<feature type="region of interest" description="Disordered" evidence="12">
    <location>
        <begin position="465"/>
        <end position="501"/>
    </location>
</feature>
<evidence type="ECO:0000256" key="6">
    <source>
        <dbReference type="ARBA" id="ARBA00022777"/>
    </source>
</evidence>
<sequence length="614" mass="66912">MPSYIVSLPTYRSSPADPDKKLTAVPLQVTCKDDASPEQVESAKQHAKDQGGKITHEYNLIKGFAVQYDNDAITTLESHEHVKTVEPDQEMRTHASSRTYNISIFQANSPLDGGPSPGQNAAMNALSAGHRVPQSTAAALLGRLRSRPLSLARGPWRGSQRHVTRWNGPRQWQSKHGGPGQLAQRHLHTQKVSDDEIATLAQQHQHPLSLADLVRHGRPPLSADSLLSSANFALSLLPVRLAHRIQALRNLPYIVVANPNISRIYNNYLHSLSILLPYWHATREGRPISTTEDEVRFTNVLAELVATHTDTIPILAKGFLECRRYISPEEVTRFLDHHLRARIGTRLIAEQHIALHFSSQPHFDPGASPTPCPEHPSYIGVIDTALRPAQIVESCAGFVADICELRYGVRPLLYIDGEPDTTFAFVPMHLEYIVTELLKNAFRATVENKSREPVIVTIAPEPALYQNPPLAPSSSPAKDPPPAVGRPSEDDDRGAFRSGAIAPLDDNAPGVTIRIRDRGGGIPPDVAPSIWSYSFTTFTDDADNFPGSSSGNDGLNAISSASTGGSSIAGLGYGLPLSRAYAEYFGGGIAVQSLYGWGTDVYLRLKGVGNLDMK</sequence>
<dbReference type="GO" id="GO:0005759">
    <property type="term" value="C:mitochondrial matrix"/>
    <property type="evidence" value="ECO:0007669"/>
    <property type="project" value="UniProtKB-SubCell"/>
</dbReference>
<dbReference type="PANTHER" id="PTHR11947:SF20">
    <property type="entry name" value="[3-METHYL-2-OXOBUTANOATE DEHYDROGENASE [LIPOAMIDE]] KINASE, MITOCHONDRIAL"/>
    <property type="match status" value="1"/>
</dbReference>
<dbReference type="Pfam" id="PF05922">
    <property type="entry name" value="Inhibitor_I9"/>
    <property type="match status" value="1"/>
</dbReference>
<name>A0A8H4LLM7_9HYPO</name>
<keyword evidence="6 11" id="KW-0418">Kinase</keyword>
<dbReference type="Gene3D" id="3.30.70.80">
    <property type="entry name" value="Peptidase S8 propeptide/proteinase inhibitor I9"/>
    <property type="match status" value="1"/>
</dbReference>
<comment type="similarity">
    <text evidence="2 11">Belongs to the PDK/BCKDK protein kinase family.</text>
</comment>
<dbReference type="SUPFAM" id="SSF55874">
    <property type="entry name" value="ATPase domain of HSP90 chaperone/DNA topoisomerase II/histidine kinase"/>
    <property type="match status" value="1"/>
</dbReference>
<evidence type="ECO:0000256" key="9">
    <source>
        <dbReference type="ARBA" id="ARBA00023128"/>
    </source>
</evidence>
<dbReference type="InterPro" id="IPR036890">
    <property type="entry name" value="HATPase_C_sf"/>
</dbReference>
<dbReference type="SUPFAM" id="SSF69012">
    <property type="entry name" value="alpha-ketoacid dehydrogenase kinase, N-terminal domain"/>
    <property type="match status" value="1"/>
</dbReference>
<keyword evidence="9 11" id="KW-0496">Mitochondrion</keyword>
<dbReference type="SUPFAM" id="SSF54897">
    <property type="entry name" value="Protease propeptides/inhibitors"/>
    <property type="match status" value="1"/>
</dbReference>
<dbReference type="Gene3D" id="1.20.140.20">
    <property type="entry name" value="Alpha-ketoacid/pyruvate dehydrogenase kinase, N-terminal domain"/>
    <property type="match status" value="1"/>
</dbReference>
<dbReference type="InterPro" id="IPR004358">
    <property type="entry name" value="Sig_transdc_His_kin-like_C"/>
</dbReference>
<comment type="caution">
    <text evidence="14">The sequence shown here is derived from an EMBL/GenBank/DDBJ whole genome shotgun (WGS) entry which is preliminary data.</text>
</comment>
<dbReference type="InterPro" id="IPR005467">
    <property type="entry name" value="His_kinase_dom"/>
</dbReference>
<comment type="similarity">
    <text evidence="10">Belongs to the protease inhibitor I9 family.</text>
</comment>
<dbReference type="PRINTS" id="PR00344">
    <property type="entry name" value="BCTRLSENSOR"/>
</dbReference>
<comment type="subcellular location">
    <subcellularLocation>
        <location evidence="1 11">Mitochondrion matrix</location>
    </subcellularLocation>
</comment>
<dbReference type="Gene3D" id="3.30.565.10">
    <property type="entry name" value="Histidine kinase-like ATPase, C-terminal domain"/>
    <property type="match status" value="1"/>
</dbReference>
<evidence type="ECO:0000256" key="5">
    <source>
        <dbReference type="ARBA" id="ARBA00022741"/>
    </source>
</evidence>
<dbReference type="GO" id="GO:0005524">
    <property type="term" value="F:ATP binding"/>
    <property type="evidence" value="ECO:0007669"/>
    <property type="project" value="UniProtKB-UniRule"/>
</dbReference>
<dbReference type="GO" id="GO:0010906">
    <property type="term" value="P:regulation of glucose metabolic process"/>
    <property type="evidence" value="ECO:0007669"/>
    <property type="project" value="TreeGrafter"/>
</dbReference>
<dbReference type="GO" id="GO:0004866">
    <property type="term" value="F:endopeptidase inhibitor activity"/>
    <property type="evidence" value="ECO:0007669"/>
    <property type="project" value="UniProtKB-ARBA"/>
</dbReference>
<dbReference type="EC" id="2.7.11.-" evidence="11"/>
<dbReference type="InterPro" id="IPR036784">
    <property type="entry name" value="AK/P_DHK_N_sf"/>
</dbReference>
<dbReference type="InterPro" id="IPR039028">
    <property type="entry name" value="BCKD/PDK"/>
</dbReference>
<dbReference type="FunFam" id="3.30.70.80:FF:000005">
    <property type="entry name" value="Proteinase inhibitor I2B"/>
    <property type="match status" value="1"/>
</dbReference>
<dbReference type="Proteomes" id="UP000554235">
    <property type="component" value="Unassembled WGS sequence"/>
</dbReference>
<dbReference type="SMART" id="SM00387">
    <property type="entry name" value="HATPase_c"/>
    <property type="match status" value="1"/>
</dbReference>
<evidence type="ECO:0000256" key="12">
    <source>
        <dbReference type="SAM" id="MobiDB-lite"/>
    </source>
</evidence>
<evidence type="ECO:0000259" key="13">
    <source>
        <dbReference type="PROSITE" id="PS50109"/>
    </source>
</evidence>
<protein>
    <recommendedName>
        <fullName evidence="11">Protein-serine/threonine kinase</fullName>
        <ecNumber evidence="11">2.7.11.-</ecNumber>
    </recommendedName>
</protein>
<accession>A0A8H4LLM7</accession>
<dbReference type="Pfam" id="PF02518">
    <property type="entry name" value="HATPase_c"/>
    <property type="match status" value="1"/>
</dbReference>
<dbReference type="PROSITE" id="PS50109">
    <property type="entry name" value="HIS_KIN"/>
    <property type="match status" value="1"/>
</dbReference>
<evidence type="ECO:0000313" key="15">
    <source>
        <dbReference type="Proteomes" id="UP000554235"/>
    </source>
</evidence>
<dbReference type="InterPro" id="IPR003594">
    <property type="entry name" value="HATPase_dom"/>
</dbReference>
<keyword evidence="15" id="KW-1185">Reference proteome</keyword>
<proteinExistence type="inferred from homology"/>
<evidence type="ECO:0000256" key="2">
    <source>
        <dbReference type="ARBA" id="ARBA00006155"/>
    </source>
</evidence>
<dbReference type="GO" id="GO:0004740">
    <property type="term" value="F:pyruvate dehydrogenase (acetyl-transferring) kinase activity"/>
    <property type="evidence" value="ECO:0007669"/>
    <property type="project" value="TreeGrafter"/>
</dbReference>
<gene>
    <name evidence="14" type="ORF">FALBO_2689</name>
</gene>